<protein>
    <recommendedName>
        <fullName evidence="8">Cytochrome c domain-containing protein</fullName>
    </recommendedName>
</protein>
<dbReference type="AlphaFoldDB" id="A0A221SWV1"/>
<dbReference type="STRING" id="317577.GCA_000419625_02110"/>
<feature type="signal peptide" evidence="7">
    <location>
        <begin position="1"/>
        <end position="19"/>
    </location>
</feature>
<keyword evidence="4" id="KW-0249">Electron transport</keyword>
<dbReference type="GO" id="GO:0009055">
    <property type="term" value="F:electron transfer activity"/>
    <property type="evidence" value="ECO:0007669"/>
    <property type="project" value="InterPro"/>
</dbReference>
<evidence type="ECO:0000256" key="1">
    <source>
        <dbReference type="ARBA" id="ARBA00022448"/>
    </source>
</evidence>
<dbReference type="SUPFAM" id="SSF46626">
    <property type="entry name" value="Cytochrome c"/>
    <property type="match status" value="1"/>
</dbReference>
<feature type="chain" id="PRO_5011241667" description="Cytochrome c domain-containing protein" evidence="7">
    <location>
        <begin position="20"/>
        <end position="112"/>
    </location>
</feature>
<dbReference type="EMBL" id="CP021081">
    <property type="protein sequence ID" value="ASN81129.1"/>
    <property type="molecule type" value="Genomic_DNA"/>
</dbReference>
<dbReference type="KEGG" id="dfc:DFI_09020"/>
<dbReference type="PANTHER" id="PTHR37823">
    <property type="entry name" value="CYTOCHROME C-553-LIKE"/>
    <property type="match status" value="1"/>
</dbReference>
<dbReference type="InterPro" id="IPR036909">
    <property type="entry name" value="Cyt_c-like_dom_sf"/>
</dbReference>
<keyword evidence="1" id="KW-0813">Transport</keyword>
<dbReference type="GO" id="GO:0046872">
    <property type="term" value="F:metal ion binding"/>
    <property type="evidence" value="ECO:0007669"/>
    <property type="project" value="UniProtKB-KW"/>
</dbReference>
<proteinExistence type="predicted"/>
<evidence type="ECO:0000256" key="2">
    <source>
        <dbReference type="ARBA" id="ARBA00022617"/>
    </source>
</evidence>
<dbReference type="GO" id="GO:0020037">
    <property type="term" value="F:heme binding"/>
    <property type="evidence" value="ECO:0007669"/>
    <property type="project" value="InterPro"/>
</dbReference>
<keyword evidence="3 6" id="KW-0479">Metal-binding</keyword>
<evidence type="ECO:0000256" key="4">
    <source>
        <dbReference type="ARBA" id="ARBA00022982"/>
    </source>
</evidence>
<dbReference type="PANTHER" id="PTHR37823:SF1">
    <property type="entry name" value="CYTOCHROME C-553-LIKE"/>
    <property type="match status" value="1"/>
</dbReference>
<dbReference type="PROSITE" id="PS51007">
    <property type="entry name" value="CYTC"/>
    <property type="match status" value="1"/>
</dbReference>
<dbReference type="Gene3D" id="1.10.760.10">
    <property type="entry name" value="Cytochrome c-like domain"/>
    <property type="match status" value="1"/>
</dbReference>
<dbReference type="Pfam" id="PF00034">
    <property type="entry name" value="Cytochrom_C"/>
    <property type="match status" value="1"/>
</dbReference>
<dbReference type="InterPro" id="IPR009056">
    <property type="entry name" value="Cyt_c-like_dom"/>
</dbReference>
<feature type="domain" description="Cytochrome c" evidence="8">
    <location>
        <begin position="21"/>
        <end position="111"/>
    </location>
</feature>
<gene>
    <name evidence="9" type="ORF">DFI_09020</name>
</gene>
<evidence type="ECO:0000256" key="6">
    <source>
        <dbReference type="PROSITE-ProRule" id="PRU00433"/>
    </source>
</evidence>
<name>A0A221SWV1_9DEIO</name>
<evidence type="ECO:0000313" key="10">
    <source>
        <dbReference type="Proteomes" id="UP000259030"/>
    </source>
</evidence>
<reference evidence="9 10" key="1">
    <citation type="submission" date="2017-05" db="EMBL/GenBank/DDBJ databases">
        <title>The complete genome sequence of Deinococcus ficus isolated from the rhizosphere of the Ficus religiosa L. in Taiwan.</title>
        <authorList>
            <person name="Wu K.-M."/>
            <person name="Liao T.-L."/>
            <person name="Liu Y.-M."/>
            <person name="Young C.-C."/>
            <person name="Tsai S.-F."/>
        </authorList>
    </citation>
    <scope>NUCLEOTIDE SEQUENCE [LARGE SCALE GENOMIC DNA]</scope>
    <source>
        <strain evidence="9 10">CC-FR2-10</strain>
    </source>
</reference>
<keyword evidence="7" id="KW-0732">Signal</keyword>
<keyword evidence="2 6" id="KW-0349">Heme</keyword>
<evidence type="ECO:0000256" key="5">
    <source>
        <dbReference type="ARBA" id="ARBA00023004"/>
    </source>
</evidence>
<keyword evidence="10" id="KW-1185">Reference proteome</keyword>
<organism evidence="9 10">
    <name type="scientific">Deinococcus ficus</name>
    <dbReference type="NCBI Taxonomy" id="317577"/>
    <lineage>
        <taxon>Bacteria</taxon>
        <taxon>Thermotogati</taxon>
        <taxon>Deinococcota</taxon>
        <taxon>Deinococci</taxon>
        <taxon>Deinococcales</taxon>
        <taxon>Deinococcaceae</taxon>
        <taxon>Deinococcus</taxon>
    </lineage>
</organism>
<evidence type="ECO:0000256" key="3">
    <source>
        <dbReference type="ARBA" id="ARBA00022723"/>
    </source>
</evidence>
<dbReference type="Proteomes" id="UP000259030">
    <property type="component" value="Chromosome"/>
</dbReference>
<keyword evidence="5 6" id="KW-0408">Iron</keyword>
<evidence type="ECO:0000256" key="7">
    <source>
        <dbReference type="SAM" id="SignalP"/>
    </source>
</evidence>
<dbReference type="InterPro" id="IPR051811">
    <property type="entry name" value="Cytochrome_c550/c551-like"/>
</dbReference>
<evidence type="ECO:0000313" key="9">
    <source>
        <dbReference type="EMBL" id="ASN81129.1"/>
    </source>
</evidence>
<dbReference type="RefSeq" id="WP_051307420.1">
    <property type="nucleotide sequence ID" value="NZ_BNAK01000001.1"/>
</dbReference>
<accession>A0A221SWV1</accession>
<evidence type="ECO:0000259" key="8">
    <source>
        <dbReference type="PROSITE" id="PS51007"/>
    </source>
</evidence>
<sequence length="112" mass="11551">MRLLTLTALGLSLLTVASAAPSAAAGKAIYTANCAGCHGANAKGVVGPSLKLAATWTPAQFKTALVIGKTPKGVTLKPMMPRFTKGFAPKTGKAPTDDQIRSLQLYIKSLKP</sequence>